<reference evidence="1" key="1">
    <citation type="submission" date="2020-12" db="EMBL/GenBank/DDBJ databases">
        <authorList>
            <person name="Iha C."/>
        </authorList>
    </citation>
    <scope>NUCLEOTIDE SEQUENCE</scope>
</reference>
<keyword evidence="2" id="KW-1185">Reference proteome</keyword>
<protein>
    <submittedName>
        <fullName evidence="1">Uncharacterized protein</fullName>
    </submittedName>
</protein>
<dbReference type="Proteomes" id="UP000708148">
    <property type="component" value="Unassembled WGS sequence"/>
</dbReference>
<accession>A0A8S1J136</accession>
<dbReference type="AlphaFoldDB" id="A0A8S1J136"/>
<evidence type="ECO:0000313" key="1">
    <source>
        <dbReference type="EMBL" id="CAD7699865.1"/>
    </source>
</evidence>
<dbReference type="EMBL" id="CAJHUC010001127">
    <property type="protein sequence ID" value="CAD7699865.1"/>
    <property type="molecule type" value="Genomic_DNA"/>
</dbReference>
<comment type="caution">
    <text evidence="1">The sequence shown here is derived from an EMBL/GenBank/DDBJ whole genome shotgun (WGS) entry which is preliminary data.</text>
</comment>
<name>A0A8S1J136_9CHLO</name>
<sequence>MLWVVKISDGAAVRTCIHGCALGFWPDWWASESVCEEPFERCSRQSGRPWGALHCSHVLDWRFDLNVVRLQPAPLEAAARRKAGRSRRAATLAGGAFPSFCCFGRAPCAGAERGVWVALLRALNVKSVGASGGALRGWGVGKMVMRRNDACHLTGTPLRGESA</sequence>
<evidence type="ECO:0000313" key="2">
    <source>
        <dbReference type="Proteomes" id="UP000708148"/>
    </source>
</evidence>
<gene>
    <name evidence="1" type="ORF">OSTQU699_LOCUS5224</name>
</gene>
<organism evidence="1 2">
    <name type="scientific">Ostreobium quekettii</name>
    <dbReference type="NCBI Taxonomy" id="121088"/>
    <lineage>
        <taxon>Eukaryota</taxon>
        <taxon>Viridiplantae</taxon>
        <taxon>Chlorophyta</taxon>
        <taxon>core chlorophytes</taxon>
        <taxon>Ulvophyceae</taxon>
        <taxon>TCBD clade</taxon>
        <taxon>Bryopsidales</taxon>
        <taxon>Ostreobineae</taxon>
        <taxon>Ostreobiaceae</taxon>
        <taxon>Ostreobium</taxon>
    </lineage>
</organism>
<proteinExistence type="predicted"/>